<dbReference type="PROSITE" id="PS50011">
    <property type="entry name" value="PROTEIN_KINASE_DOM"/>
    <property type="match status" value="1"/>
</dbReference>
<dbReference type="GO" id="GO:0007166">
    <property type="term" value="P:cell surface receptor signaling pathway"/>
    <property type="evidence" value="ECO:0007669"/>
    <property type="project" value="InterPro"/>
</dbReference>
<dbReference type="Gene3D" id="1.10.510.10">
    <property type="entry name" value="Transferase(Phosphotransferase) domain 1"/>
    <property type="match status" value="1"/>
</dbReference>
<dbReference type="AlphaFoldDB" id="A0AAW2BHU5"/>
<feature type="signal peptide" evidence="16">
    <location>
        <begin position="1"/>
        <end position="24"/>
    </location>
</feature>
<evidence type="ECO:0000256" key="14">
    <source>
        <dbReference type="ARBA" id="ARBA00047951"/>
    </source>
</evidence>
<dbReference type="PANTHER" id="PTHR27005">
    <property type="entry name" value="WALL-ASSOCIATED RECEPTOR KINASE-LIKE 21"/>
    <property type="match status" value="1"/>
</dbReference>
<evidence type="ECO:0000313" key="19">
    <source>
        <dbReference type="Proteomes" id="UP001459277"/>
    </source>
</evidence>
<keyword evidence="4 15" id="KW-0812">Transmembrane</keyword>
<dbReference type="GO" id="GO:0004674">
    <property type="term" value="F:protein serine/threonine kinase activity"/>
    <property type="evidence" value="ECO:0007669"/>
    <property type="project" value="UniProtKB-KW"/>
</dbReference>
<evidence type="ECO:0000256" key="4">
    <source>
        <dbReference type="ARBA" id="ARBA00022692"/>
    </source>
</evidence>
<feature type="transmembrane region" description="Helical" evidence="15">
    <location>
        <begin position="807"/>
        <end position="829"/>
    </location>
</feature>
<comment type="catalytic activity">
    <reaction evidence="14">
        <text>L-threonyl-[protein] + ATP = O-phospho-L-threonyl-[protein] + ADP + H(+)</text>
        <dbReference type="Rhea" id="RHEA:46608"/>
        <dbReference type="Rhea" id="RHEA-COMP:11060"/>
        <dbReference type="Rhea" id="RHEA-COMP:11605"/>
        <dbReference type="ChEBI" id="CHEBI:15378"/>
        <dbReference type="ChEBI" id="CHEBI:30013"/>
        <dbReference type="ChEBI" id="CHEBI:30616"/>
        <dbReference type="ChEBI" id="CHEBI:61977"/>
        <dbReference type="ChEBI" id="CHEBI:456216"/>
    </reaction>
</comment>
<evidence type="ECO:0000313" key="18">
    <source>
        <dbReference type="EMBL" id="KAK9985521.1"/>
    </source>
</evidence>
<feature type="domain" description="Protein kinase" evidence="17">
    <location>
        <begin position="409"/>
        <end position="693"/>
    </location>
</feature>
<accession>A0AAW2BHU5</accession>
<keyword evidence="19" id="KW-1185">Reference proteome</keyword>
<evidence type="ECO:0000256" key="13">
    <source>
        <dbReference type="ARBA" id="ARBA00047558"/>
    </source>
</evidence>
<evidence type="ECO:0000256" key="9">
    <source>
        <dbReference type="ARBA" id="ARBA00022989"/>
    </source>
</evidence>
<comment type="caution">
    <text evidence="18">The sequence shown here is derived from an EMBL/GenBank/DDBJ whole genome shotgun (WGS) entry which is preliminary data.</text>
</comment>
<proteinExistence type="predicted"/>
<evidence type="ECO:0000256" key="10">
    <source>
        <dbReference type="ARBA" id="ARBA00023136"/>
    </source>
</evidence>
<dbReference type="InterPro" id="IPR008271">
    <property type="entry name" value="Ser/Thr_kinase_AS"/>
</dbReference>
<dbReference type="Pfam" id="PF00069">
    <property type="entry name" value="Pkinase"/>
    <property type="match status" value="1"/>
</dbReference>
<comment type="subcellular location">
    <subcellularLocation>
        <location evidence="1">Membrane</location>
        <topology evidence="1">Single-pass type I membrane protein</topology>
    </subcellularLocation>
</comment>
<evidence type="ECO:0000256" key="16">
    <source>
        <dbReference type="SAM" id="SignalP"/>
    </source>
</evidence>
<dbReference type="SUPFAM" id="SSF56112">
    <property type="entry name" value="Protein kinase-like (PK-like)"/>
    <property type="match status" value="1"/>
</dbReference>
<evidence type="ECO:0000259" key="17">
    <source>
        <dbReference type="PROSITE" id="PS50011"/>
    </source>
</evidence>
<feature type="transmembrane region" description="Helical" evidence="15">
    <location>
        <begin position="739"/>
        <end position="757"/>
    </location>
</feature>
<protein>
    <recommendedName>
        <fullName evidence="17">Protein kinase domain-containing protein</fullName>
    </recommendedName>
</protein>
<dbReference type="Proteomes" id="UP001459277">
    <property type="component" value="Unassembled WGS sequence"/>
</dbReference>
<dbReference type="InterPro" id="IPR000719">
    <property type="entry name" value="Prot_kinase_dom"/>
</dbReference>
<evidence type="ECO:0000256" key="6">
    <source>
        <dbReference type="ARBA" id="ARBA00022741"/>
    </source>
</evidence>
<keyword evidence="8" id="KW-0067">ATP-binding</keyword>
<dbReference type="SMART" id="SM00220">
    <property type="entry name" value="S_TKc"/>
    <property type="match status" value="1"/>
</dbReference>
<dbReference type="InterPro" id="IPR025287">
    <property type="entry name" value="WAK_GUB"/>
</dbReference>
<keyword evidence="11" id="KW-1015">Disulfide bond</keyword>
<keyword evidence="10 15" id="KW-0472">Membrane</keyword>
<keyword evidence="9 15" id="KW-1133">Transmembrane helix</keyword>
<organism evidence="18 19">
    <name type="scientific">Lithocarpus litseifolius</name>
    <dbReference type="NCBI Taxonomy" id="425828"/>
    <lineage>
        <taxon>Eukaryota</taxon>
        <taxon>Viridiplantae</taxon>
        <taxon>Streptophyta</taxon>
        <taxon>Embryophyta</taxon>
        <taxon>Tracheophyta</taxon>
        <taxon>Spermatophyta</taxon>
        <taxon>Magnoliopsida</taxon>
        <taxon>eudicotyledons</taxon>
        <taxon>Gunneridae</taxon>
        <taxon>Pentapetalae</taxon>
        <taxon>rosids</taxon>
        <taxon>fabids</taxon>
        <taxon>Fagales</taxon>
        <taxon>Fagaceae</taxon>
        <taxon>Lithocarpus</taxon>
    </lineage>
</organism>
<dbReference type="FunFam" id="3.30.200.20:FF:000043">
    <property type="entry name" value="Wall-associated receptor kinase 2"/>
    <property type="match status" value="1"/>
</dbReference>
<evidence type="ECO:0000256" key="12">
    <source>
        <dbReference type="ARBA" id="ARBA00023180"/>
    </source>
</evidence>
<keyword evidence="2" id="KW-0723">Serine/threonine-protein kinase</keyword>
<dbReference type="Gene3D" id="3.30.200.20">
    <property type="entry name" value="Phosphorylase Kinase, domain 1"/>
    <property type="match status" value="1"/>
</dbReference>
<dbReference type="GO" id="GO:0005886">
    <property type="term" value="C:plasma membrane"/>
    <property type="evidence" value="ECO:0007669"/>
    <property type="project" value="TreeGrafter"/>
</dbReference>
<dbReference type="InterPro" id="IPR011009">
    <property type="entry name" value="Kinase-like_dom_sf"/>
</dbReference>
<name>A0AAW2BHU5_9ROSI</name>
<dbReference type="EMBL" id="JAZDWU010000011">
    <property type="protein sequence ID" value="KAK9985521.1"/>
    <property type="molecule type" value="Genomic_DNA"/>
</dbReference>
<keyword evidence="7" id="KW-0418">Kinase</keyword>
<keyword evidence="12" id="KW-0325">Glycoprotein</keyword>
<dbReference type="InterPro" id="IPR013695">
    <property type="entry name" value="WAK"/>
</dbReference>
<dbReference type="FunFam" id="1.10.510.10:FF:000084">
    <property type="entry name" value="Wall-associated receptor kinase 2"/>
    <property type="match status" value="1"/>
</dbReference>
<reference evidence="18 19" key="1">
    <citation type="submission" date="2024-01" db="EMBL/GenBank/DDBJ databases">
        <title>A telomere-to-telomere, gap-free genome of sweet tea (Lithocarpus litseifolius).</title>
        <authorList>
            <person name="Zhou J."/>
        </authorList>
    </citation>
    <scope>NUCLEOTIDE SEQUENCE [LARGE SCALE GENOMIC DNA]</scope>
    <source>
        <strain evidence="18">Zhou-2022a</strain>
        <tissue evidence="18">Leaf</tissue>
    </source>
</reference>
<gene>
    <name evidence="18" type="ORF">SO802_030472</name>
</gene>
<dbReference type="PROSITE" id="PS00108">
    <property type="entry name" value="PROTEIN_KINASE_ST"/>
    <property type="match status" value="1"/>
</dbReference>
<dbReference type="PANTHER" id="PTHR27005:SF515">
    <property type="entry name" value="WALL-ASSOCIATED RECEPTOR KINASE-LIKE 10-RELATED"/>
    <property type="match status" value="1"/>
</dbReference>
<dbReference type="CDD" id="cd14066">
    <property type="entry name" value="STKc_IRAK"/>
    <property type="match status" value="1"/>
</dbReference>
<evidence type="ECO:0000256" key="1">
    <source>
        <dbReference type="ARBA" id="ARBA00004479"/>
    </source>
</evidence>
<keyword evidence="3" id="KW-0808">Transferase</keyword>
<evidence type="ECO:0000256" key="5">
    <source>
        <dbReference type="ARBA" id="ARBA00022729"/>
    </source>
</evidence>
<keyword evidence="6" id="KW-0547">Nucleotide-binding</keyword>
<comment type="catalytic activity">
    <reaction evidence="13">
        <text>L-seryl-[protein] + ATP = O-phospho-L-seryl-[protein] + ADP + H(+)</text>
        <dbReference type="Rhea" id="RHEA:17989"/>
        <dbReference type="Rhea" id="RHEA-COMP:9863"/>
        <dbReference type="Rhea" id="RHEA-COMP:11604"/>
        <dbReference type="ChEBI" id="CHEBI:15378"/>
        <dbReference type="ChEBI" id="CHEBI:29999"/>
        <dbReference type="ChEBI" id="CHEBI:30616"/>
        <dbReference type="ChEBI" id="CHEBI:83421"/>
        <dbReference type="ChEBI" id="CHEBI:456216"/>
    </reaction>
</comment>
<feature type="chain" id="PRO_5043407951" description="Protein kinase domain-containing protein" evidence="16">
    <location>
        <begin position="25"/>
        <end position="838"/>
    </location>
</feature>
<evidence type="ECO:0000256" key="15">
    <source>
        <dbReference type="SAM" id="Phobius"/>
    </source>
</evidence>
<evidence type="ECO:0000256" key="7">
    <source>
        <dbReference type="ARBA" id="ARBA00022777"/>
    </source>
</evidence>
<evidence type="ECO:0000256" key="11">
    <source>
        <dbReference type="ARBA" id="ARBA00023157"/>
    </source>
</evidence>
<evidence type="ECO:0000256" key="8">
    <source>
        <dbReference type="ARBA" id="ARBA00022840"/>
    </source>
</evidence>
<evidence type="ECO:0000256" key="3">
    <source>
        <dbReference type="ARBA" id="ARBA00022679"/>
    </source>
</evidence>
<evidence type="ECO:0000256" key="2">
    <source>
        <dbReference type="ARBA" id="ARBA00022527"/>
    </source>
</evidence>
<dbReference type="Pfam" id="PF13947">
    <property type="entry name" value="GUB_WAK_bind"/>
    <property type="match status" value="1"/>
</dbReference>
<feature type="transmembrane region" description="Helical" evidence="15">
    <location>
        <begin position="338"/>
        <end position="356"/>
    </location>
</feature>
<dbReference type="Pfam" id="PF08488">
    <property type="entry name" value="WAK"/>
    <property type="match status" value="1"/>
</dbReference>
<sequence length="838" mass="94943">MAVQFVLQITILVLLTYELAEAEAAAAPIAKPDCNRSCGNLEIPHPFGIGPDCYMNKLFEVSCNGTGSSAKAFLTSIGKEVRQINIRSRLYSSYTTPTVQVQMPIIYSKGCRSWKSDAALNISGSPFNFSFSYNTFISVGCDNFATITGLSPVVFGCKSHCNKSTIVEGTKCSGFNCCESEFFPINQQAFHVEFRSINESKVRQEEECKYAFLVDQNWLKSKKPDPSSVQYWETVLVVLEWAISMRTNVSGNMFDSPDEDFDGFTCDCASGYEGNPSLPGGCQDLWQFYLSCKPMENIDKIRGKLYHQSNYLFDDYEAHGNYLKPHGNMCTQPNPRVFISPSLGLLFLLLIIWWLYKVIKKRNKIKLKQKFFKRNGGLLLQQQISPNENNVQKAKLFISKELENATDRFNENRILGKGGQGTVYKGMLIDGRIVAIKKCNTVDEGNLEQFINEIIILSQINHRNVVKLLGCRLETEVLLLVYEFIPNGTLFQYLHEENEYFPLLTWDMRLRIAREIAGAISYLHSAASLPIYHRDIKSSNILLDEKYRAKVADFGTSRSVTIDQTHVTTLIYGTFGYLDPEYFQTSQFTEKSDVYSFGVVLIELLTGEKPVSSMRSPEGRNLSSYFVHSLKENRLFDILDTQVSKVCNKDEVIAIANLGKRSVHLNGNKRPTMMEIMMELEGVQKVSLAQPNFEELEYVRNEEMGPRNGVSISASSCLELGSPSSSDVLLVMTWEHSSLLASYSSLIFIQFKFYMFMAGKHSTFFYAMSYHVNLQELLEVRTHIINNKKMKLLFTYQKHESILGNNAWPLFGASSFISTVCFTPFIVAFQTSRGCCMT</sequence>
<dbReference type="GO" id="GO:0005524">
    <property type="term" value="F:ATP binding"/>
    <property type="evidence" value="ECO:0007669"/>
    <property type="project" value="UniProtKB-KW"/>
</dbReference>
<dbReference type="InterPro" id="IPR045274">
    <property type="entry name" value="WAK-like"/>
</dbReference>
<keyword evidence="5 16" id="KW-0732">Signal</keyword>
<dbReference type="GO" id="GO:0030247">
    <property type="term" value="F:polysaccharide binding"/>
    <property type="evidence" value="ECO:0007669"/>
    <property type="project" value="InterPro"/>
</dbReference>